<protein>
    <submittedName>
        <fullName evidence="1">Uncharacterized protein</fullName>
    </submittedName>
</protein>
<gene>
    <name evidence="1" type="ORF">A2462_00690</name>
</gene>
<reference evidence="1 2" key="1">
    <citation type="journal article" date="2016" name="Nat. Commun.">
        <title>Thousands of microbial genomes shed light on interconnected biogeochemical processes in an aquifer system.</title>
        <authorList>
            <person name="Anantharaman K."/>
            <person name="Brown C.T."/>
            <person name="Hug L.A."/>
            <person name="Sharon I."/>
            <person name="Castelle C.J."/>
            <person name="Probst A.J."/>
            <person name="Thomas B.C."/>
            <person name="Singh A."/>
            <person name="Wilkins M.J."/>
            <person name="Karaoz U."/>
            <person name="Brodie E.L."/>
            <person name="Williams K.H."/>
            <person name="Hubbard S.S."/>
            <person name="Banfield J.F."/>
        </authorList>
    </citation>
    <scope>NUCLEOTIDE SEQUENCE [LARGE SCALE GENOMIC DNA]</scope>
</reference>
<organism evidence="1 2">
    <name type="scientific">candidate division WOR-1 bacterium RIFOXYC2_FULL_41_25</name>
    <dbReference type="NCBI Taxonomy" id="1802586"/>
    <lineage>
        <taxon>Bacteria</taxon>
        <taxon>Bacillati</taxon>
        <taxon>Saganbacteria</taxon>
    </lineage>
</organism>
<comment type="caution">
    <text evidence="1">The sequence shown here is derived from an EMBL/GenBank/DDBJ whole genome shotgun (WGS) entry which is preliminary data.</text>
</comment>
<accession>A0A1F4TK09</accession>
<evidence type="ECO:0000313" key="2">
    <source>
        <dbReference type="Proteomes" id="UP000177309"/>
    </source>
</evidence>
<dbReference type="Proteomes" id="UP000177309">
    <property type="component" value="Unassembled WGS sequence"/>
</dbReference>
<dbReference type="AlphaFoldDB" id="A0A1F4TK09"/>
<name>A0A1F4TK09_UNCSA</name>
<proteinExistence type="predicted"/>
<sequence>MGEYIKNMITGEEVKIGVLDHCFFSRQQIKKWLDDPAWVGWYAGKEEEGTLRSFYDDHKTLYDKIEGLNYNEFAIKVVLDDSDVLEHQKVHISHKGKRGSGYHYAEDCQFKGKTEIWLTIVGERYDQAGEGRTIFACDCCEAMFSLPQQELNSIFKNIDQANRDYLQPILKGRKDIILT</sequence>
<dbReference type="EMBL" id="MEUI01000042">
    <property type="protein sequence ID" value="OGC32899.1"/>
    <property type="molecule type" value="Genomic_DNA"/>
</dbReference>
<evidence type="ECO:0000313" key="1">
    <source>
        <dbReference type="EMBL" id="OGC32899.1"/>
    </source>
</evidence>